<organism evidence="2 3">
    <name type="scientific">Piloderma croceum (strain F 1598)</name>
    <dbReference type="NCBI Taxonomy" id="765440"/>
    <lineage>
        <taxon>Eukaryota</taxon>
        <taxon>Fungi</taxon>
        <taxon>Dikarya</taxon>
        <taxon>Basidiomycota</taxon>
        <taxon>Agaricomycotina</taxon>
        <taxon>Agaricomycetes</taxon>
        <taxon>Agaricomycetidae</taxon>
        <taxon>Atheliales</taxon>
        <taxon>Atheliaceae</taxon>
        <taxon>Piloderma</taxon>
    </lineage>
</organism>
<proteinExistence type="predicted"/>
<evidence type="ECO:0000313" key="3">
    <source>
        <dbReference type="Proteomes" id="UP000054166"/>
    </source>
</evidence>
<accession>A0A0C3FUW0</accession>
<dbReference type="HOGENOM" id="CLU_1138377_0_0_1"/>
<dbReference type="OrthoDB" id="2649at2759"/>
<reference evidence="3" key="2">
    <citation type="submission" date="2015-01" db="EMBL/GenBank/DDBJ databases">
        <title>Evolutionary Origins and Diversification of the Mycorrhizal Mutualists.</title>
        <authorList>
            <consortium name="DOE Joint Genome Institute"/>
            <consortium name="Mycorrhizal Genomics Consortium"/>
            <person name="Kohler A."/>
            <person name="Kuo A."/>
            <person name="Nagy L.G."/>
            <person name="Floudas D."/>
            <person name="Copeland A."/>
            <person name="Barry K.W."/>
            <person name="Cichocki N."/>
            <person name="Veneault-Fourrey C."/>
            <person name="LaButti K."/>
            <person name="Lindquist E.A."/>
            <person name="Lipzen A."/>
            <person name="Lundell T."/>
            <person name="Morin E."/>
            <person name="Murat C."/>
            <person name="Riley R."/>
            <person name="Ohm R."/>
            <person name="Sun H."/>
            <person name="Tunlid A."/>
            <person name="Henrissat B."/>
            <person name="Grigoriev I.V."/>
            <person name="Hibbett D.S."/>
            <person name="Martin F."/>
        </authorList>
    </citation>
    <scope>NUCLEOTIDE SEQUENCE [LARGE SCALE GENOMIC DNA]</scope>
    <source>
        <strain evidence="3">F 1598</strain>
    </source>
</reference>
<feature type="compositionally biased region" description="Polar residues" evidence="1">
    <location>
        <begin position="229"/>
        <end position="244"/>
    </location>
</feature>
<gene>
    <name evidence="2" type="ORF">PILCRDRAFT_7161</name>
</gene>
<evidence type="ECO:0000313" key="2">
    <source>
        <dbReference type="EMBL" id="KIM83194.1"/>
    </source>
</evidence>
<feature type="region of interest" description="Disordered" evidence="1">
    <location>
        <begin position="225"/>
        <end position="244"/>
    </location>
</feature>
<dbReference type="Proteomes" id="UP000054166">
    <property type="component" value="Unassembled WGS sequence"/>
</dbReference>
<dbReference type="AlphaFoldDB" id="A0A0C3FUW0"/>
<dbReference type="STRING" id="765440.A0A0C3FUW0"/>
<reference evidence="2 3" key="1">
    <citation type="submission" date="2014-04" db="EMBL/GenBank/DDBJ databases">
        <authorList>
            <consortium name="DOE Joint Genome Institute"/>
            <person name="Kuo A."/>
            <person name="Tarkka M."/>
            <person name="Buscot F."/>
            <person name="Kohler A."/>
            <person name="Nagy L.G."/>
            <person name="Floudas D."/>
            <person name="Copeland A."/>
            <person name="Barry K.W."/>
            <person name="Cichocki N."/>
            <person name="Veneault-Fourrey C."/>
            <person name="LaButti K."/>
            <person name="Lindquist E.A."/>
            <person name="Lipzen A."/>
            <person name="Lundell T."/>
            <person name="Morin E."/>
            <person name="Murat C."/>
            <person name="Sun H."/>
            <person name="Tunlid A."/>
            <person name="Henrissat B."/>
            <person name="Grigoriev I.V."/>
            <person name="Hibbett D.S."/>
            <person name="Martin F."/>
            <person name="Nordberg H.P."/>
            <person name="Cantor M.N."/>
            <person name="Hua S.X."/>
        </authorList>
    </citation>
    <scope>NUCLEOTIDE SEQUENCE [LARGE SCALE GENOMIC DNA]</scope>
    <source>
        <strain evidence="2 3">F 1598</strain>
    </source>
</reference>
<sequence length="244" mass="26496">MNRHIELKVIKSTPRYTENALNEIKLLQCLVTSSTPPFPSTLTQLNPMGPHPLTLTLVDHTSSPFSITSDKKLIILHLNHLDFKPGNVIICVDDVKSIIQSELAKSASNSASPPTKLVGVPPSKDREGNQTSRLESILIHSLQLLPSSSFGSSPMLNKLAFGMSRIDGEGSKPSSVGSTGTIVPREMRNEMKELTRDVSSGSEMNEATDSLLNISIDSNEFNKAKLHPSNPSGMSLLTQMMPSH</sequence>
<dbReference type="InParanoid" id="A0A0C3FUW0"/>
<protein>
    <submittedName>
        <fullName evidence="2">Uncharacterized protein</fullName>
    </submittedName>
</protein>
<dbReference type="EMBL" id="KN832991">
    <property type="protein sequence ID" value="KIM83194.1"/>
    <property type="molecule type" value="Genomic_DNA"/>
</dbReference>
<name>A0A0C3FUW0_PILCF</name>
<evidence type="ECO:0000256" key="1">
    <source>
        <dbReference type="SAM" id="MobiDB-lite"/>
    </source>
</evidence>
<feature type="region of interest" description="Disordered" evidence="1">
    <location>
        <begin position="104"/>
        <end position="131"/>
    </location>
</feature>
<keyword evidence="3" id="KW-1185">Reference proteome</keyword>